<dbReference type="SUPFAM" id="SSF143414">
    <property type="entry name" value="CcmK-like"/>
    <property type="match status" value="1"/>
</dbReference>
<dbReference type="Pfam" id="PF00936">
    <property type="entry name" value="BMC"/>
    <property type="match status" value="1"/>
</dbReference>
<dbReference type="EMBL" id="LT607733">
    <property type="protein sequence ID" value="SCG16655.1"/>
    <property type="molecule type" value="Genomic_DNA"/>
</dbReference>
<proteinExistence type="inferred from homology"/>
<feature type="domain" description="BMC" evidence="4">
    <location>
        <begin position="6"/>
        <end position="90"/>
    </location>
</feature>
<dbReference type="RefSeq" id="WP_089000517.1">
    <property type="nucleotide sequence ID" value="NZ_JBEPBY010000018.1"/>
</dbReference>
<evidence type="ECO:0000256" key="2">
    <source>
        <dbReference type="ARBA" id="ARBA00024446"/>
    </source>
</evidence>
<comment type="subcellular location">
    <subcellularLocation>
        <location evidence="1">Bacterial microcompartment</location>
    </subcellularLocation>
</comment>
<comment type="similarity">
    <text evidence="3">Belongs to the bacterial microcompartments protein family.</text>
</comment>
<dbReference type="AlphaFoldDB" id="A0A1C5G9S7"/>
<organism evidence="5 6">
    <name type="scientific">Micromonospora echinofusca</name>
    <dbReference type="NCBI Taxonomy" id="47858"/>
    <lineage>
        <taxon>Bacteria</taxon>
        <taxon>Bacillati</taxon>
        <taxon>Actinomycetota</taxon>
        <taxon>Actinomycetes</taxon>
        <taxon>Micromonosporales</taxon>
        <taxon>Micromonosporaceae</taxon>
        <taxon>Micromonospora</taxon>
    </lineage>
</organism>
<evidence type="ECO:0000256" key="3">
    <source>
        <dbReference type="PROSITE-ProRule" id="PRU01278"/>
    </source>
</evidence>
<gene>
    <name evidence="5" type="ORF">GA0070610_2927</name>
</gene>
<name>A0A1C5G9S7_MICEH</name>
<dbReference type="Gene3D" id="3.30.70.1710">
    <property type="match status" value="1"/>
</dbReference>
<dbReference type="PANTHER" id="PTHR33941:SF11">
    <property type="entry name" value="BACTERIAL MICROCOMPARTMENT SHELL PROTEIN PDUJ"/>
    <property type="match status" value="1"/>
</dbReference>
<keyword evidence="2" id="KW-1283">Bacterial microcompartment</keyword>
<evidence type="ECO:0000256" key="1">
    <source>
        <dbReference type="ARBA" id="ARBA00024322"/>
    </source>
</evidence>
<dbReference type="SMART" id="SM00877">
    <property type="entry name" value="BMC"/>
    <property type="match status" value="1"/>
</dbReference>
<dbReference type="InterPro" id="IPR050575">
    <property type="entry name" value="BMC_shell"/>
</dbReference>
<dbReference type="InterPro" id="IPR044872">
    <property type="entry name" value="CcmK/CsoS1_BMC"/>
</dbReference>
<evidence type="ECO:0000313" key="6">
    <source>
        <dbReference type="Proteomes" id="UP000198251"/>
    </source>
</evidence>
<keyword evidence="6" id="KW-1185">Reference proteome</keyword>
<dbReference type="Proteomes" id="UP000198251">
    <property type="component" value="Chromosome I"/>
</dbReference>
<dbReference type="InterPro" id="IPR000249">
    <property type="entry name" value="BMC_dom"/>
</dbReference>
<dbReference type="PROSITE" id="PS51930">
    <property type="entry name" value="BMC_2"/>
    <property type="match status" value="1"/>
</dbReference>
<protein>
    <submittedName>
        <fullName evidence="5">BMC domain-containing protein</fullName>
    </submittedName>
</protein>
<sequence length="112" mass="11574">MSSDIAIGIVETRGLVALSAGIEAMIKTADVRCVAVERVTSGYLAVAVRGTLAAVRQAVSAGEAAIRAHGELRSSQVYPKPHPTTAALLDAPEPARIREVIAGLRGETDGAR</sequence>
<dbReference type="PANTHER" id="PTHR33941">
    <property type="entry name" value="PROPANEDIOL UTILIZATION PROTEIN PDUA"/>
    <property type="match status" value="1"/>
</dbReference>
<dbReference type="GO" id="GO:0031469">
    <property type="term" value="C:bacterial microcompartment"/>
    <property type="evidence" value="ECO:0007669"/>
    <property type="project" value="UniProtKB-SubCell"/>
</dbReference>
<reference evidence="5 6" key="1">
    <citation type="submission" date="2016-06" db="EMBL/GenBank/DDBJ databases">
        <authorList>
            <person name="Kjaerup R.B."/>
            <person name="Dalgaard T.S."/>
            <person name="Juul-Madsen H.R."/>
        </authorList>
    </citation>
    <scope>NUCLEOTIDE SEQUENCE [LARGE SCALE GENOMIC DNA]</scope>
    <source>
        <strain evidence="5 6">DSM 43913</strain>
    </source>
</reference>
<dbReference type="InterPro" id="IPR037233">
    <property type="entry name" value="CcmK-like_sf"/>
</dbReference>
<dbReference type="GeneID" id="95802714"/>
<evidence type="ECO:0000259" key="4">
    <source>
        <dbReference type="PROSITE" id="PS51930"/>
    </source>
</evidence>
<evidence type="ECO:0000313" key="5">
    <source>
        <dbReference type="EMBL" id="SCG16655.1"/>
    </source>
</evidence>
<accession>A0A1C5G9S7</accession>